<comment type="caution">
    <text evidence="1">The sequence shown here is derived from an EMBL/GenBank/DDBJ whole genome shotgun (WGS) entry which is preliminary data.</text>
</comment>
<dbReference type="SUPFAM" id="SSF53474">
    <property type="entry name" value="alpha/beta-Hydrolases"/>
    <property type="match status" value="1"/>
</dbReference>
<gene>
    <name evidence="1" type="ORF">B2A_12878</name>
</gene>
<sequence>MNRLHRLLRKPFFGRYEAPWVWPPGSVEAEWERVTFQSANGAHLVGLWGLAEGDVIGTLVLAHPMGKAAKGFWLRNGHTKLFRRSGFNVLAFDFNGFGESEAASFDYPADILAAGLWAQDRQPSLPVGL</sequence>
<dbReference type="GO" id="GO:0004177">
    <property type="term" value="F:aminopeptidase activity"/>
    <property type="evidence" value="ECO:0007669"/>
    <property type="project" value="UniProtKB-KW"/>
</dbReference>
<proteinExistence type="predicted"/>
<dbReference type="InterPro" id="IPR029058">
    <property type="entry name" value="AB_hydrolase_fold"/>
</dbReference>
<dbReference type="Gene3D" id="3.40.50.1820">
    <property type="entry name" value="alpha/beta hydrolase"/>
    <property type="match status" value="1"/>
</dbReference>
<keyword evidence="1" id="KW-0031">Aminopeptidase</keyword>
<organism evidence="1">
    <name type="scientific">mine drainage metagenome</name>
    <dbReference type="NCBI Taxonomy" id="410659"/>
    <lineage>
        <taxon>unclassified sequences</taxon>
        <taxon>metagenomes</taxon>
        <taxon>ecological metagenomes</taxon>
    </lineage>
</organism>
<dbReference type="AlphaFoldDB" id="T0ZZ02"/>
<keyword evidence="1" id="KW-0378">Hydrolase</keyword>
<dbReference type="EMBL" id="AUZZ01009296">
    <property type="protein sequence ID" value="EQD33969.1"/>
    <property type="molecule type" value="Genomic_DNA"/>
</dbReference>
<evidence type="ECO:0000313" key="1">
    <source>
        <dbReference type="EMBL" id="EQD33969.1"/>
    </source>
</evidence>
<reference evidence="1" key="2">
    <citation type="journal article" date="2014" name="ISME J.">
        <title>Microbial stratification in low pH oxic and suboxic macroscopic growths along an acid mine drainage.</title>
        <authorList>
            <person name="Mendez-Garcia C."/>
            <person name="Mesa V."/>
            <person name="Sprenger R.R."/>
            <person name="Richter M."/>
            <person name="Diez M.S."/>
            <person name="Solano J."/>
            <person name="Bargiela R."/>
            <person name="Golyshina O.V."/>
            <person name="Manteca A."/>
            <person name="Ramos J.L."/>
            <person name="Gallego J.R."/>
            <person name="Llorente I."/>
            <person name="Martins Dos Santos V.A."/>
            <person name="Jensen O.N."/>
            <person name="Pelaez A.I."/>
            <person name="Sanchez J."/>
            <person name="Ferrer M."/>
        </authorList>
    </citation>
    <scope>NUCLEOTIDE SEQUENCE</scope>
</reference>
<reference evidence="1" key="1">
    <citation type="submission" date="2013-08" db="EMBL/GenBank/DDBJ databases">
        <authorList>
            <person name="Mendez C."/>
            <person name="Richter M."/>
            <person name="Ferrer M."/>
            <person name="Sanchez J."/>
        </authorList>
    </citation>
    <scope>NUCLEOTIDE SEQUENCE</scope>
</reference>
<accession>T0ZZ02</accession>
<protein>
    <submittedName>
        <fullName evidence="1">Dipeptidyl aminopeptidase/acylaminoacyl-peptidase-like protein</fullName>
    </submittedName>
</protein>
<name>T0ZZ02_9ZZZZ</name>
<feature type="non-terminal residue" evidence="1">
    <location>
        <position position="129"/>
    </location>
</feature>
<keyword evidence="1" id="KW-0645">Protease</keyword>